<dbReference type="PANTHER" id="PTHR33507">
    <property type="entry name" value="INNER MEMBRANE PROTEIN YBBJ"/>
    <property type="match status" value="1"/>
</dbReference>
<accession>A0A7V5H527</accession>
<evidence type="ECO:0000256" key="2">
    <source>
        <dbReference type="ARBA" id="ARBA00022692"/>
    </source>
</evidence>
<dbReference type="SUPFAM" id="SSF141322">
    <property type="entry name" value="NfeD domain-like"/>
    <property type="match status" value="1"/>
</dbReference>
<protein>
    <submittedName>
        <fullName evidence="9">Nodulation protein NfeD</fullName>
    </submittedName>
</protein>
<evidence type="ECO:0000256" key="3">
    <source>
        <dbReference type="ARBA" id="ARBA00022989"/>
    </source>
</evidence>
<feature type="transmembrane region" description="Helical" evidence="5">
    <location>
        <begin position="311"/>
        <end position="330"/>
    </location>
</feature>
<organism evidence="9">
    <name type="scientific">Caldithrix abyssi</name>
    <dbReference type="NCBI Taxonomy" id="187145"/>
    <lineage>
        <taxon>Bacteria</taxon>
        <taxon>Pseudomonadati</taxon>
        <taxon>Calditrichota</taxon>
        <taxon>Calditrichia</taxon>
        <taxon>Calditrichales</taxon>
        <taxon>Calditrichaceae</taxon>
        <taxon>Caldithrix</taxon>
    </lineage>
</organism>
<evidence type="ECO:0000259" key="8">
    <source>
        <dbReference type="Pfam" id="PF25145"/>
    </source>
</evidence>
<gene>
    <name evidence="9" type="ORF">ENL21_09530</name>
</gene>
<keyword evidence="2 5" id="KW-0812">Transmembrane</keyword>
<comment type="caution">
    <text evidence="9">The sequence shown here is derived from an EMBL/GenBank/DDBJ whole genome shotgun (WGS) entry which is preliminary data.</text>
</comment>
<dbReference type="Gene3D" id="3.90.226.10">
    <property type="entry name" value="2-enoyl-CoA Hydratase, Chain A, domain 1"/>
    <property type="match status" value="1"/>
</dbReference>
<keyword evidence="3 5" id="KW-1133">Transmembrane helix</keyword>
<dbReference type="FunFam" id="3.90.226.10:FF:000089">
    <property type="entry name" value="Membrane-bound serine protease"/>
    <property type="match status" value="1"/>
</dbReference>
<dbReference type="InterPro" id="IPR012340">
    <property type="entry name" value="NA-bd_OB-fold"/>
</dbReference>
<dbReference type="InterPro" id="IPR052165">
    <property type="entry name" value="Membrane_assoc_protease"/>
</dbReference>
<feature type="domain" description="NfeD-like C-terminal" evidence="6">
    <location>
        <begin position="376"/>
        <end position="431"/>
    </location>
</feature>
<dbReference type="Pfam" id="PF24961">
    <property type="entry name" value="NfeD_membrane"/>
    <property type="match status" value="1"/>
</dbReference>
<reference evidence="9" key="1">
    <citation type="journal article" date="2020" name="mSystems">
        <title>Genome- and Community-Level Interaction Insights into Carbon Utilization and Element Cycling Functions of Hydrothermarchaeota in Hydrothermal Sediment.</title>
        <authorList>
            <person name="Zhou Z."/>
            <person name="Liu Y."/>
            <person name="Xu W."/>
            <person name="Pan J."/>
            <person name="Luo Z.H."/>
            <person name="Li M."/>
        </authorList>
    </citation>
    <scope>NUCLEOTIDE SEQUENCE [LARGE SCALE GENOMIC DNA]</scope>
    <source>
        <strain evidence="9">HyVt-76</strain>
    </source>
</reference>
<dbReference type="SUPFAM" id="SSF52096">
    <property type="entry name" value="ClpP/crotonase"/>
    <property type="match status" value="1"/>
</dbReference>
<dbReference type="AlphaFoldDB" id="A0A7V5H527"/>
<feature type="transmembrane region" description="Helical" evidence="5">
    <location>
        <begin position="265"/>
        <end position="282"/>
    </location>
</feature>
<dbReference type="InterPro" id="IPR029045">
    <property type="entry name" value="ClpP/crotonase-like_dom_sf"/>
</dbReference>
<dbReference type="PANTHER" id="PTHR33507:SF4">
    <property type="entry name" value="NODULATION COMPETITIVENESS PROTEIN NFED"/>
    <property type="match status" value="1"/>
</dbReference>
<keyword evidence="4 5" id="KW-0472">Membrane</keyword>
<dbReference type="Pfam" id="PF25145">
    <property type="entry name" value="NfeD1b_N"/>
    <property type="match status" value="1"/>
</dbReference>
<evidence type="ECO:0000256" key="4">
    <source>
        <dbReference type="ARBA" id="ARBA00023136"/>
    </source>
</evidence>
<feature type="domain" description="NfeD1b N-terminal" evidence="8">
    <location>
        <begin position="23"/>
        <end position="182"/>
    </location>
</feature>
<dbReference type="Pfam" id="PF01957">
    <property type="entry name" value="NfeD"/>
    <property type="match status" value="1"/>
</dbReference>
<evidence type="ECO:0000256" key="1">
    <source>
        <dbReference type="ARBA" id="ARBA00004141"/>
    </source>
</evidence>
<dbReference type="Proteomes" id="UP000886111">
    <property type="component" value="Unassembled WGS sequence"/>
</dbReference>
<feature type="domain" description="NfeD integral membrane" evidence="7">
    <location>
        <begin position="242"/>
        <end position="358"/>
    </location>
</feature>
<sequence length="433" mass="46945">MKRLIFIFSLILLSSSLVMAKVVHRIIIEGVINPVATEYITHSIELAEQAEAEALIIQMDTPGGLMESMHKIVKAIQASQVPVIVYVAPSGSRAGSAGVFITYAAHIAAMAPSTNIGSAHPVFGSSPTGAQPDTSTTSTLMEKVVNDAVAKIRSLAEKRGRNADWAEQAITESANITEKKALQLHVIDFIAPSLDSLLTLVNGRKVELDVGFSKTLHTANAEVITYEMSWRQRLLDIISNPNVAYILLMLGIYGILFELYNPGSILPGVVGGICLILGLYALQTLPVNYAGFALIIFAVILFLLEIKIPSYGLLTIGGVISLIMGSVMLFESPLPFLRVSWQVITFVVILSVLFFVFAIGMAIRVHRKKPTTGDVGLIGEVGEVFKALNLEGTVKVHGEFWKAISDEPCKKGQKIKVIDIDRDNLVLKVKPVK</sequence>
<evidence type="ECO:0000256" key="5">
    <source>
        <dbReference type="SAM" id="Phobius"/>
    </source>
</evidence>
<dbReference type="InterPro" id="IPR056738">
    <property type="entry name" value="NfeD1b_N"/>
</dbReference>
<comment type="subcellular location">
    <subcellularLocation>
        <location evidence="1">Membrane</location>
        <topology evidence="1">Multi-pass membrane protein</topology>
    </subcellularLocation>
</comment>
<dbReference type="CDD" id="cd07020">
    <property type="entry name" value="Clp_protease_NfeD_1"/>
    <property type="match status" value="1"/>
</dbReference>
<evidence type="ECO:0000313" key="9">
    <source>
        <dbReference type="EMBL" id="HHE56011.1"/>
    </source>
</evidence>
<dbReference type="InterPro" id="IPR002810">
    <property type="entry name" value="NfeD-like_C"/>
</dbReference>
<proteinExistence type="predicted"/>
<feature type="transmembrane region" description="Helical" evidence="5">
    <location>
        <begin position="288"/>
        <end position="304"/>
    </location>
</feature>
<name>A0A7V5H527_CALAY</name>
<dbReference type="GO" id="GO:0016020">
    <property type="term" value="C:membrane"/>
    <property type="evidence" value="ECO:0007669"/>
    <property type="project" value="UniProtKB-SubCell"/>
</dbReference>
<dbReference type="EMBL" id="DRTD01000716">
    <property type="protein sequence ID" value="HHE56011.1"/>
    <property type="molecule type" value="Genomic_DNA"/>
</dbReference>
<feature type="transmembrane region" description="Helical" evidence="5">
    <location>
        <begin position="342"/>
        <end position="363"/>
    </location>
</feature>
<feature type="transmembrane region" description="Helical" evidence="5">
    <location>
        <begin position="243"/>
        <end position="260"/>
    </location>
</feature>
<evidence type="ECO:0000259" key="6">
    <source>
        <dbReference type="Pfam" id="PF01957"/>
    </source>
</evidence>
<dbReference type="InterPro" id="IPR056739">
    <property type="entry name" value="NfeD_membrane"/>
</dbReference>
<evidence type="ECO:0000259" key="7">
    <source>
        <dbReference type="Pfam" id="PF24961"/>
    </source>
</evidence>
<dbReference type="Gene3D" id="2.40.50.140">
    <property type="entry name" value="Nucleic acid-binding proteins"/>
    <property type="match status" value="1"/>
</dbReference>